<gene>
    <name evidence="7" type="ORF">PC113_g4001</name>
    <name evidence="8" type="ORF">PC115_g6132</name>
    <name evidence="9" type="ORF">PC117_g4026</name>
    <name evidence="10" type="ORF">PC118_g3356</name>
    <name evidence="11" type="ORF">PC129_g2361</name>
</gene>
<accession>A0A8T1IQZ0</accession>
<reference evidence="11" key="1">
    <citation type="submission" date="2018-05" db="EMBL/GenBank/DDBJ databases">
        <title>Effector identification in a new, highly contiguous assembly of the strawberry crown rot pathogen Phytophthora cactorum.</title>
        <authorList>
            <person name="Armitage A.D."/>
            <person name="Nellist C.F."/>
            <person name="Bates H."/>
            <person name="Vickerstaff R.J."/>
            <person name="Harrison R.J."/>
        </authorList>
    </citation>
    <scope>NUCLEOTIDE SEQUENCE</scope>
    <source>
        <strain evidence="7">15-7</strain>
        <strain evidence="8">4032</strain>
        <strain evidence="9">4040</strain>
        <strain evidence="10">P415</strain>
        <strain evidence="11">P421</strain>
    </source>
</reference>
<keyword evidence="2 6" id="KW-0812">Transmembrane</keyword>
<evidence type="ECO:0000256" key="5">
    <source>
        <dbReference type="SAM" id="MobiDB-lite"/>
    </source>
</evidence>
<evidence type="ECO:0008006" key="13">
    <source>
        <dbReference type="Google" id="ProtNLM"/>
    </source>
</evidence>
<dbReference type="EMBL" id="RCMI01000133">
    <property type="protein sequence ID" value="KAG2931463.1"/>
    <property type="molecule type" value="Genomic_DNA"/>
</dbReference>
<dbReference type="PANTHER" id="PTHR17920">
    <property type="entry name" value="TRANSMEMBRANE AND COILED-COIL DOMAIN-CONTAINING PROTEIN 4 TMCO4"/>
    <property type="match status" value="1"/>
</dbReference>
<feature type="region of interest" description="Disordered" evidence="5">
    <location>
        <begin position="1"/>
        <end position="21"/>
    </location>
</feature>
<evidence type="ECO:0000256" key="2">
    <source>
        <dbReference type="ARBA" id="ARBA00022692"/>
    </source>
</evidence>
<proteinExistence type="predicted"/>
<dbReference type="EMBL" id="RCMV01000042">
    <property type="protein sequence ID" value="KAG3227059.1"/>
    <property type="molecule type" value="Genomic_DNA"/>
</dbReference>
<comment type="caution">
    <text evidence="11">The sequence shown here is derived from an EMBL/GenBank/DDBJ whole genome shotgun (WGS) entry which is preliminary data.</text>
</comment>
<keyword evidence="3 6" id="KW-1133">Transmembrane helix</keyword>
<name>A0A8T1IQZ0_9STRA</name>
<dbReference type="EMBL" id="RCMK01000061">
    <property type="protein sequence ID" value="KAG2950904.1"/>
    <property type="molecule type" value="Genomic_DNA"/>
</dbReference>
<comment type="subcellular location">
    <subcellularLocation>
        <location evidence="1">Membrane</location>
        <topology evidence="1">Multi-pass membrane protein</topology>
    </subcellularLocation>
</comment>
<evidence type="ECO:0000313" key="10">
    <source>
        <dbReference type="EMBL" id="KAG2994730.1"/>
    </source>
</evidence>
<feature type="transmembrane region" description="Helical" evidence="6">
    <location>
        <begin position="231"/>
        <end position="257"/>
    </location>
</feature>
<evidence type="ECO:0000256" key="3">
    <source>
        <dbReference type="ARBA" id="ARBA00022989"/>
    </source>
</evidence>
<dbReference type="Proteomes" id="UP000697107">
    <property type="component" value="Unassembled WGS sequence"/>
</dbReference>
<evidence type="ECO:0000256" key="4">
    <source>
        <dbReference type="ARBA" id="ARBA00023136"/>
    </source>
</evidence>
<protein>
    <recommendedName>
        <fullName evidence="13">Alpha/Beta hydrolase fold</fullName>
    </recommendedName>
</protein>
<feature type="compositionally biased region" description="Low complexity" evidence="5">
    <location>
        <begin position="11"/>
        <end position="21"/>
    </location>
</feature>
<dbReference type="Proteomes" id="UP000774804">
    <property type="component" value="Unassembled WGS sequence"/>
</dbReference>
<dbReference type="VEuPathDB" id="FungiDB:PC110_g5770"/>
<evidence type="ECO:0000256" key="6">
    <source>
        <dbReference type="SAM" id="Phobius"/>
    </source>
</evidence>
<dbReference type="EMBL" id="RCMG01000065">
    <property type="protein sequence ID" value="KAG2865110.1"/>
    <property type="molecule type" value="Genomic_DNA"/>
</dbReference>
<evidence type="ECO:0000313" key="7">
    <source>
        <dbReference type="EMBL" id="KAG2865110.1"/>
    </source>
</evidence>
<evidence type="ECO:0000313" key="12">
    <source>
        <dbReference type="Proteomes" id="UP000760860"/>
    </source>
</evidence>
<evidence type="ECO:0000313" key="9">
    <source>
        <dbReference type="EMBL" id="KAG2950904.1"/>
    </source>
</evidence>
<sequence length="707" mass="77216">MKKLFARRPDASSSPPSTSTQSIASEYAMDFLSESQKRGVAGLCACLLPAVTDGSTSLVWSKTYLKLLIEHFVGLASAQTEAYLPILTSRRQELADKAHEPSSATVEELDPSPFLALVVPEREAAGGFKRWTRKLKHRTEREGFEASDLLTTETFRLEIVKRLLWFTVKSVGYDARSRTLLRRLVLAMELQWTDVTREEVDIGQTLYAEATAMPLDKVAAKPKITDWKRNAAIGAAAVTGGALLAVTGGLAAPAIAASLTALGGAGVTIGAAVGSAAGVTATTVLFGTAGAGVMGMKADTRTRGVHDFSFDLVSAGDGMNVYICISGWLDDDDPPVRGFRRAWGDSREYLRAFYRQRNPEKVDQVDQVMDRYKGREDEFFAILRRTYSIDAGNLENDPLGIADLSKMAVADQDARYSDFTSLNSDSNAISSSTQSTTANTGTASVWELGTKHEPLRAWRWKDRFPQGDQYCLIWEEAGLRRFGKSMRTFAAEQVSTYATTEIVKYTALAALFAAVAIPRVILRLADIIDNAWTVTMNAADTSGKLLADALRKREQGLRPVTLVGYGMGARLIFSCLKELAKSDSIDESCGIVENAVLLGSPVPLARDDWTNARCVVSGRLINGYSEKDWMLGVMYRYQGWSLHSAGIAPIDIAGVENVDLSEIIGGHLEYKSKIVVKLQRILRDIRSSSERISGCGDAFHPVSSWHN</sequence>
<dbReference type="Proteomes" id="UP000736787">
    <property type="component" value="Unassembled WGS sequence"/>
</dbReference>
<feature type="transmembrane region" description="Helical" evidence="6">
    <location>
        <begin position="269"/>
        <end position="293"/>
    </location>
</feature>
<dbReference type="AlphaFoldDB" id="A0A8T1IQZ0"/>
<evidence type="ECO:0000313" key="11">
    <source>
        <dbReference type="EMBL" id="KAG3227059.1"/>
    </source>
</evidence>
<organism evidence="11 12">
    <name type="scientific">Phytophthora cactorum</name>
    <dbReference type="NCBI Taxonomy" id="29920"/>
    <lineage>
        <taxon>Eukaryota</taxon>
        <taxon>Sar</taxon>
        <taxon>Stramenopiles</taxon>
        <taxon>Oomycota</taxon>
        <taxon>Peronosporomycetes</taxon>
        <taxon>Peronosporales</taxon>
        <taxon>Peronosporaceae</taxon>
        <taxon>Phytophthora</taxon>
    </lineage>
</organism>
<dbReference type="Proteomes" id="UP000760860">
    <property type="component" value="Unassembled WGS sequence"/>
</dbReference>
<keyword evidence="4 6" id="KW-0472">Membrane</keyword>
<dbReference type="InterPro" id="IPR007941">
    <property type="entry name" value="DUF726"/>
</dbReference>
<dbReference type="EMBL" id="RCML01000056">
    <property type="protein sequence ID" value="KAG2994730.1"/>
    <property type="molecule type" value="Genomic_DNA"/>
</dbReference>
<evidence type="ECO:0000256" key="1">
    <source>
        <dbReference type="ARBA" id="ARBA00004141"/>
    </source>
</evidence>
<dbReference type="GO" id="GO:0016020">
    <property type="term" value="C:membrane"/>
    <property type="evidence" value="ECO:0007669"/>
    <property type="project" value="UniProtKB-SubCell"/>
</dbReference>
<dbReference type="PANTHER" id="PTHR17920:SF3">
    <property type="entry name" value="TRANSMEMBRANE AND COILED-COIL DOMAIN-CONTAINING PROTEIN 4"/>
    <property type="match status" value="1"/>
</dbReference>
<dbReference type="Pfam" id="PF05277">
    <property type="entry name" value="DUF726"/>
    <property type="match status" value="2"/>
</dbReference>
<evidence type="ECO:0000313" key="8">
    <source>
        <dbReference type="EMBL" id="KAG2931463.1"/>
    </source>
</evidence>
<dbReference type="Proteomes" id="UP000735874">
    <property type="component" value="Unassembled WGS sequence"/>
</dbReference>